<gene>
    <name evidence="1" type="ORF">GCM10023092_08290</name>
</gene>
<comment type="caution">
    <text evidence="1">The sequence shown here is derived from an EMBL/GenBank/DDBJ whole genome shotgun (WGS) entry which is preliminary data.</text>
</comment>
<name>A0ABP8MIF0_9BACT</name>
<evidence type="ECO:0000313" key="1">
    <source>
        <dbReference type="EMBL" id="GAA4451139.1"/>
    </source>
</evidence>
<evidence type="ECO:0008006" key="3">
    <source>
        <dbReference type="Google" id="ProtNLM"/>
    </source>
</evidence>
<proteinExistence type="predicted"/>
<organism evidence="1 2">
    <name type="scientific">Rurimicrobium arvi</name>
    <dbReference type="NCBI Taxonomy" id="2049916"/>
    <lineage>
        <taxon>Bacteria</taxon>
        <taxon>Pseudomonadati</taxon>
        <taxon>Bacteroidota</taxon>
        <taxon>Chitinophagia</taxon>
        <taxon>Chitinophagales</taxon>
        <taxon>Chitinophagaceae</taxon>
        <taxon>Rurimicrobium</taxon>
    </lineage>
</organism>
<sequence>MAGVLFLASCAKNDKGLNANQWSISGKTIQADKVDISYTGNYISGVNGDGSSLTASFKALPTASADYNVNTEATGSSDVAVRVILSGSLVYNGIPQANKVSVRVTGGTYTMIMNDIKLVNAGNAKDTVIVSCNLVQ</sequence>
<accession>A0ABP8MIF0</accession>
<evidence type="ECO:0000313" key="2">
    <source>
        <dbReference type="Proteomes" id="UP001501410"/>
    </source>
</evidence>
<reference evidence="2" key="1">
    <citation type="journal article" date="2019" name="Int. J. Syst. Evol. Microbiol.">
        <title>The Global Catalogue of Microorganisms (GCM) 10K type strain sequencing project: providing services to taxonomists for standard genome sequencing and annotation.</title>
        <authorList>
            <consortium name="The Broad Institute Genomics Platform"/>
            <consortium name="The Broad Institute Genome Sequencing Center for Infectious Disease"/>
            <person name="Wu L."/>
            <person name="Ma J."/>
        </authorList>
    </citation>
    <scope>NUCLEOTIDE SEQUENCE [LARGE SCALE GENOMIC DNA]</scope>
    <source>
        <strain evidence="2">JCM 31921</strain>
    </source>
</reference>
<protein>
    <recommendedName>
        <fullName evidence="3">Lipocalin-like domain-containing protein</fullName>
    </recommendedName>
</protein>
<dbReference type="Proteomes" id="UP001501410">
    <property type="component" value="Unassembled WGS sequence"/>
</dbReference>
<keyword evidence="2" id="KW-1185">Reference proteome</keyword>
<dbReference type="EMBL" id="BAABEZ010000004">
    <property type="protein sequence ID" value="GAA4451139.1"/>
    <property type="molecule type" value="Genomic_DNA"/>
</dbReference>